<protein>
    <recommendedName>
        <fullName evidence="6">Protein kinase domain-containing protein</fullName>
    </recommendedName>
</protein>
<dbReference type="InterPro" id="IPR008271">
    <property type="entry name" value="Ser/Thr_kinase_AS"/>
</dbReference>
<evidence type="ECO:0000256" key="5">
    <source>
        <dbReference type="SAM" id="MobiDB-lite"/>
    </source>
</evidence>
<dbReference type="SUPFAM" id="SSF82171">
    <property type="entry name" value="DPP6 N-terminal domain-like"/>
    <property type="match status" value="1"/>
</dbReference>
<dbReference type="PANTHER" id="PTHR43289:SF34">
    <property type="entry name" value="SERINE_THREONINE-PROTEIN KINASE YBDM-RELATED"/>
    <property type="match status" value="1"/>
</dbReference>
<evidence type="ECO:0000256" key="4">
    <source>
        <dbReference type="ARBA" id="ARBA00022840"/>
    </source>
</evidence>
<feature type="region of interest" description="Disordered" evidence="5">
    <location>
        <begin position="290"/>
        <end position="315"/>
    </location>
</feature>
<evidence type="ECO:0000313" key="7">
    <source>
        <dbReference type="EMBL" id="PZG24007.1"/>
    </source>
</evidence>
<dbReference type="GO" id="GO:0005524">
    <property type="term" value="F:ATP binding"/>
    <property type="evidence" value="ECO:0007669"/>
    <property type="project" value="UniProtKB-KW"/>
</dbReference>
<feature type="domain" description="Protein kinase" evidence="6">
    <location>
        <begin position="1"/>
        <end position="244"/>
    </location>
</feature>
<evidence type="ECO:0000256" key="1">
    <source>
        <dbReference type="ARBA" id="ARBA00022679"/>
    </source>
</evidence>
<dbReference type="PANTHER" id="PTHR43289">
    <property type="entry name" value="MITOGEN-ACTIVATED PROTEIN KINASE KINASE KINASE 20-RELATED"/>
    <property type="match status" value="1"/>
</dbReference>
<dbReference type="GO" id="GO:0004674">
    <property type="term" value="F:protein serine/threonine kinase activity"/>
    <property type="evidence" value="ECO:0007669"/>
    <property type="project" value="TreeGrafter"/>
</dbReference>
<dbReference type="EMBL" id="POUA01000514">
    <property type="protein sequence ID" value="PZG24007.1"/>
    <property type="molecule type" value="Genomic_DNA"/>
</dbReference>
<keyword evidence="8" id="KW-1185">Reference proteome</keyword>
<sequence length="607" mass="63364">GGQGVVLLGEGPGGERVAIKLIQAGLADGDARGAWAGEIGLARRVKAFCTAQVLDTGESGGVPYIVSEFVDGPSLAQVIKERGPMSGAELRRVAIGTLTALAAIHQAGVVHQDFKPGNVLLSRDGPRVIDFGISRALDAAETTGEGLLGTPPFMAPEQFAGLPSGPPADLFAWGSTIVCAATGRPPFGSGDLPAVIAGILHTDPDLGALDGELRELVARCLAKDPEARPTATQALLTLLGHPVPEVRLLAEGQESAAPPARRRRWPVVLVAAACAVAVAVTAGVLLTRTAGPTEPRSAPPTAPAPKGGRMPVKSTSEFRIPGTGIILRENAADPVSVSSYIDRRGESDGFPSYVRDPRTRRFAYYGGYQEPVTSPGGGYVASVTAGALTDPSFETIRIADRVRGQEVRIRSVARPAYTASPAWRSDGRLLLLTIYPEPGTGRKETDGFVVVDPAARTASVVSLPGGHDSAYYWGGDGSTVLHQSAGGAVAVHDLKGRVLRSFPGVGRLLGMNAAKSWVGTVFGTACPDFSVSVCLWDAASGARRASVPLPERVVVQGWLDDLHLLAVRSDTRTTEVIMLDRRGTAVRTLAEGPVAEFGDVTLWFTAN</sequence>
<proteinExistence type="predicted"/>
<reference evidence="7 8" key="1">
    <citation type="submission" date="2018-01" db="EMBL/GenBank/DDBJ databases">
        <title>Draft genome sequence of Sphaerisporangium sp. 7K107.</title>
        <authorList>
            <person name="Sahin N."/>
            <person name="Saygin H."/>
            <person name="Ay H."/>
        </authorList>
    </citation>
    <scope>NUCLEOTIDE SEQUENCE [LARGE SCALE GENOMIC DNA]</scope>
    <source>
        <strain evidence="7 8">7K107</strain>
    </source>
</reference>
<dbReference type="CDD" id="cd14014">
    <property type="entry name" value="STKc_PknB_like"/>
    <property type="match status" value="1"/>
</dbReference>
<evidence type="ECO:0000313" key="8">
    <source>
        <dbReference type="Proteomes" id="UP000248544"/>
    </source>
</evidence>
<dbReference type="SUPFAM" id="SSF56112">
    <property type="entry name" value="Protein kinase-like (PK-like)"/>
    <property type="match status" value="1"/>
</dbReference>
<dbReference type="RefSeq" id="WP_146607851.1">
    <property type="nucleotide sequence ID" value="NZ_POUA01000514.1"/>
</dbReference>
<keyword evidence="4" id="KW-0067">ATP-binding</keyword>
<dbReference type="Pfam" id="PF00069">
    <property type="entry name" value="Pkinase"/>
    <property type="match status" value="1"/>
</dbReference>
<dbReference type="AlphaFoldDB" id="A0A2W2FQ94"/>
<dbReference type="Gene3D" id="1.10.510.10">
    <property type="entry name" value="Transferase(Phosphotransferase) domain 1"/>
    <property type="match status" value="1"/>
</dbReference>
<dbReference type="PROSITE" id="PS00108">
    <property type="entry name" value="PROTEIN_KINASE_ST"/>
    <property type="match status" value="1"/>
</dbReference>
<keyword evidence="1" id="KW-0808">Transferase</keyword>
<gene>
    <name evidence="7" type="ORF">C1I98_35960</name>
</gene>
<comment type="caution">
    <text evidence="7">The sequence shown here is derived from an EMBL/GenBank/DDBJ whole genome shotgun (WGS) entry which is preliminary data.</text>
</comment>
<evidence type="ECO:0000259" key="6">
    <source>
        <dbReference type="PROSITE" id="PS50011"/>
    </source>
</evidence>
<evidence type="ECO:0000256" key="3">
    <source>
        <dbReference type="ARBA" id="ARBA00022777"/>
    </source>
</evidence>
<dbReference type="InterPro" id="IPR011009">
    <property type="entry name" value="Kinase-like_dom_sf"/>
</dbReference>
<dbReference type="Proteomes" id="UP000248544">
    <property type="component" value="Unassembled WGS sequence"/>
</dbReference>
<accession>A0A2W2FQ94</accession>
<dbReference type="PROSITE" id="PS50011">
    <property type="entry name" value="PROTEIN_KINASE_DOM"/>
    <property type="match status" value="1"/>
</dbReference>
<evidence type="ECO:0000256" key="2">
    <source>
        <dbReference type="ARBA" id="ARBA00022741"/>
    </source>
</evidence>
<dbReference type="InterPro" id="IPR000719">
    <property type="entry name" value="Prot_kinase_dom"/>
</dbReference>
<keyword evidence="2" id="KW-0547">Nucleotide-binding</keyword>
<name>A0A2W2FQ94_9ACTN</name>
<feature type="non-terminal residue" evidence="7">
    <location>
        <position position="1"/>
    </location>
</feature>
<organism evidence="7 8">
    <name type="scientific">Spongiactinospora gelatinilytica</name>
    <dbReference type="NCBI Taxonomy" id="2666298"/>
    <lineage>
        <taxon>Bacteria</taxon>
        <taxon>Bacillati</taxon>
        <taxon>Actinomycetota</taxon>
        <taxon>Actinomycetes</taxon>
        <taxon>Streptosporangiales</taxon>
        <taxon>Streptosporangiaceae</taxon>
        <taxon>Spongiactinospora</taxon>
    </lineage>
</organism>
<keyword evidence="3" id="KW-0418">Kinase</keyword>